<sequence length="143" mass="16871">MSHYSGCFQGHRLSISRSTSLCSSSEQIEFEAQFLTPLPLRFFEAPHYKDCAFIRKGTGWPEVIGDEEEKRLWRDNEHFKIWSYMQLLSLLRILMVVRVNNMQMRDSNHFCYSLIFQFIFWKDSCQKTGVKDGCVVGVCEQIR</sequence>
<evidence type="ECO:0000313" key="2">
    <source>
        <dbReference type="Proteomes" id="UP001054837"/>
    </source>
</evidence>
<dbReference type="Proteomes" id="UP001054837">
    <property type="component" value="Unassembled WGS sequence"/>
</dbReference>
<accession>A0AAV4U1A8</accession>
<organism evidence="1 2">
    <name type="scientific">Caerostris darwini</name>
    <dbReference type="NCBI Taxonomy" id="1538125"/>
    <lineage>
        <taxon>Eukaryota</taxon>
        <taxon>Metazoa</taxon>
        <taxon>Ecdysozoa</taxon>
        <taxon>Arthropoda</taxon>
        <taxon>Chelicerata</taxon>
        <taxon>Arachnida</taxon>
        <taxon>Araneae</taxon>
        <taxon>Araneomorphae</taxon>
        <taxon>Entelegynae</taxon>
        <taxon>Araneoidea</taxon>
        <taxon>Araneidae</taxon>
        <taxon>Caerostris</taxon>
    </lineage>
</organism>
<keyword evidence="2" id="KW-1185">Reference proteome</keyword>
<comment type="caution">
    <text evidence="1">The sequence shown here is derived from an EMBL/GenBank/DDBJ whole genome shotgun (WGS) entry which is preliminary data.</text>
</comment>
<proteinExistence type="predicted"/>
<dbReference type="EMBL" id="BPLQ01010559">
    <property type="protein sequence ID" value="GIY51573.1"/>
    <property type="molecule type" value="Genomic_DNA"/>
</dbReference>
<reference evidence="1 2" key="1">
    <citation type="submission" date="2021-06" db="EMBL/GenBank/DDBJ databases">
        <title>Caerostris darwini draft genome.</title>
        <authorList>
            <person name="Kono N."/>
            <person name="Arakawa K."/>
        </authorList>
    </citation>
    <scope>NUCLEOTIDE SEQUENCE [LARGE SCALE GENOMIC DNA]</scope>
</reference>
<dbReference type="AlphaFoldDB" id="A0AAV4U1A8"/>
<name>A0AAV4U1A8_9ARAC</name>
<protein>
    <submittedName>
        <fullName evidence="1">Uncharacterized protein</fullName>
    </submittedName>
</protein>
<gene>
    <name evidence="1" type="ORF">CDAR_416521</name>
</gene>
<evidence type="ECO:0000313" key="1">
    <source>
        <dbReference type="EMBL" id="GIY51573.1"/>
    </source>
</evidence>